<evidence type="ECO:0000256" key="4">
    <source>
        <dbReference type="ARBA" id="ARBA00022989"/>
    </source>
</evidence>
<dbReference type="Proteomes" id="UP000490980">
    <property type="component" value="Unassembled WGS sequence"/>
</dbReference>
<keyword evidence="8" id="KW-1185">Reference proteome</keyword>
<keyword evidence="5 6" id="KW-0472">Membrane</keyword>
<gene>
    <name evidence="7" type="ORF">HBF25_01640</name>
</gene>
<feature type="transmembrane region" description="Helical" evidence="6">
    <location>
        <begin position="28"/>
        <end position="49"/>
    </location>
</feature>
<evidence type="ECO:0000256" key="2">
    <source>
        <dbReference type="ARBA" id="ARBA00022475"/>
    </source>
</evidence>
<comment type="subcellular location">
    <subcellularLocation>
        <location evidence="1">Cell membrane</location>
        <topology evidence="1">Multi-pass membrane protein</topology>
    </subcellularLocation>
</comment>
<dbReference type="Pfam" id="PF03706">
    <property type="entry name" value="LPG_synthase_TM"/>
    <property type="match status" value="1"/>
</dbReference>
<keyword evidence="3 6" id="KW-0812">Transmembrane</keyword>
<name>A0A7X5U731_9GAMM</name>
<feature type="transmembrane region" description="Helical" evidence="6">
    <location>
        <begin position="179"/>
        <end position="197"/>
    </location>
</feature>
<feature type="transmembrane region" description="Helical" evidence="6">
    <location>
        <begin position="69"/>
        <end position="91"/>
    </location>
</feature>
<evidence type="ECO:0000256" key="1">
    <source>
        <dbReference type="ARBA" id="ARBA00004651"/>
    </source>
</evidence>
<evidence type="ECO:0000256" key="3">
    <source>
        <dbReference type="ARBA" id="ARBA00022692"/>
    </source>
</evidence>
<feature type="transmembrane region" description="Helical" evidence="6">
    <location>
        <begin position="251"/>
        <end position="273"/>
    </location>
</feature>
<keyword evidence="4 6" id="KW-1133">Transmembrane helix</keyword>
<protein>
    <submittedName>
        <fullName evidence="7">UPF0104 family protein</fullName>
    </submittedName>
</protein>
<dbReference type="EMBL" id="JAARLZ010000001">
    <property type="protein sequence ID" value="NII05085.1"/>
    <property type="molecule type" value="Genomic_DNA"/>
</dbReference>
<reference evidence="7 8" key="1">
    <citation type="submission" date="2020-03" db="EMBL/GenBank/DDBJ databases">
        <authorList>
            <person name="Lai Q."/>
        </authorList>
    </citation>
    <scope>NUCLEOTIDE SEQUENCE [LARGE SCALE GENOMIC DNA]</scope>
    <source>
        <strain evidence="7 8">CCUG 25036</strain>
    </source>
</reference>
<evidence type="ECO:0000256" key="6">
    <source>
        <dbReference type="SAM" id="Phobius"/>
    </source>
</evidence>
<sequence>MPPFDCATSDAVTPTDHKPTGRQLASRVAKYAVTLVIVGMAVFLLHRYIARMAWHDVRDAIDRIPHWHVVGSILATLVSWGCLTAYDVFAVETVVPGKVPMKMKIFSGVTTHAICNALGFHAITGTALRYRMLSTQGVSAPDVARVVGLVGFSVSMGFAAVICIALMLEPDIAYGWGRWPGVVLVVLFVLLLRWLAGRHDELKIWKFSMPVPSARSAAAQIVLGVIEMTGATLAMYFLMPPEIAGDFLDFAPIYVGAIIAGIISNTPGGIGAFEALTLAAYPQEQRAQVLAALLAYRVIYGLGPALLSSVAVGIFELRRRVLKPRVVSRA</sequence>
<proteinExistence type="predicted"/>
<feature type="transmembrane region" description="Helical" evidence="6">
    <location>
        <begin position="217"/>
        <end position="239"/>
    </location>
</feature>
<evidence type="ECO:0000313" key="8">
    <source>
        <dbReference type="Proteomes" id="UP000490980"/>
    </source>
</evidence>
<keyword evidence="2" id="KW-1003">Cell membrane</keyword>
<comment type="caution">
    <text evidence="7">The sequence shown here is derived from an EMBL/GenBank/DDBJ whole genome shotgun (WGS) entry which is preliminary data.</text>
</comment>
<evidence type="ECO:0000256" key="5">
    <source>
        <dbReference type="ARBA" id="ARBA00023136"/>
    </source>
</evidence>
<organism evidence="7 8">
    <name type="scientific">Luteibacter anthropi</name>
    <dbReference type="NCBI Taxonomy" id="564369"/>
    <lineage>
        <taxon>Bacteria</taxon>
        <taxon>Pseudomonadati</taxon>
        <taxon>Pseudomonadota</taxon>
        <taxon>Gammaproteobacteria</taxon>
        <taxon>Lysobacterales</taxon>
        <taxon>Rhodanobacteraceae</taxon>
        <taxon>Luteibacter</taxon>
    </lineage>
</organism>
<evidence type="ECO:0000313" key="7">
    <source>
        <dbReference type="EMBL" id="NII05085.1"/>
    </source>
</evidence>
<dbReference type="InterPro" id="IPR022791">
    <property type="entry name" value="L-PG_synthase/AglD"/>
</dbReference>
<feature type="transmembrane region" description="Helical" evidence="6">
    <location>
        <begin position="293"/>
        <end position="315"/>
    </location>
</feature>
<dbReference type="RefSeq" id="WP_166945935.1">
    <property type="nucleotide sequence ID" value="NZ_JAARLZ010000001.1"/>
</dbReference>
<feature type="transmembrane region" description="Helical" evidence="6">
    <location>
        <begin position="143"/>
        <end position="167"/>
    </location>
</feature>
<feature type="transmembrane region" description="Helical" evidence="6">
    <location>
        <begin position="103"/>
        <end position="123"/>
    </location>
</feature>
<dbReference type="GO" id="GO:0005886">
    <property type="term" value="C:plasma membrane"/>
    <property type="evidence" value="ECO:0007669"/>
    <property type="project" value="UniProtKB-SubCell"/>
</dbReference>
<dbReference type="AlphaFoldDB" id="A0A7X5U731"/>
<accession>A0A7X5U731</accession>